<feature type="transmembrane region" description="Helical" evidence="7">
    <location>
        <begin position="205"/>
        <end position="235"/>
    </location>
</feature>
<dbReference type="Gene3D" id="1.20.120.1220">
    <property type="match status" value="1"/>
</dbReference>
<evidence type="ECO:0000256" key="1">
    <source>
        <dbReference type="ARBA" id="ARBA00004651"/>
    </source>
</evidence>
<sequence length="276" mass="28584">MIPSSAMLLVAAGVLGLIVGSFLNVVAHRLPRDRSIVRPASSCPSCGHRIGALENIPLLSYLALRGRCRGCGATIPPGYPLTELTSAILTALTVWVVGASWTLVPALVFTWMLMVLTRIDLELQLLPDRLTLPLGGLGLLYAGGAAYLPMPPVAPTAAGAPASPLAALLGAALGYGLLFLAGWGYERATGREGMGGGDLKLLGALGAWVGPVAVLLALFLAALMGSLIGGLLILLRGGDRHLAIPFGPFLAAGGWALFLWKDTIIRWYFGLSGSLG</sequence>
<dbReference type="EMBL" id="JBGUAW010000001">
    <property type="protein sequence ID" value="MFA9459351.1"/>
    <property type="molecule type" value="Genomic_DNA"/>
</dbReference>
<evidence type="ECO:0000256" key="4">
    <source>
        <dbReference type="ARBA" id="ARBA00022692"/>
    </source>
</evidence>
<evidence type="ECO:0000259" key="8">
    <source>
        <dbReference type="Pfam" id="PF01478"/>
    </source>
</evidence>
<evidence type="ECO:0000256" key="6">
    <source>
        <dbReference type="ARBA" id="ARBA00023136"/>
    </source>
</evidence>
<keyword evidence="5 7" id="KW-1133">Transmembrane helix</keyword>
<evidence type="ECO:0000256" key="7">
    <source>
        <dbReference type="SAM" id="Phobius"/>
    </source>
</evidence>
<keyword evidence="4 7" id="KW-0812">Transmembrane</keyword>
<name>A0ABV4TTC8_9GAMM</name>
<dbReference type="PANTHER" id="PTHR30487">
    <property type="entry name" value="TYPE 4 PREPILIN-LIKE PROTEINS LEADER PEPTIDE-PROCESSING ENZYME"/>
    <property type="match status" value="1"/>
</dbReference>
<keyword evidence="10" id="KW-0378">Hydrolase</keyword>
<dbReference type="Pfam" id="PF06750">
    <property type="entry name" value="A24_N_bact"/>
    <property type="match status" value="1"/>
</dbReference>
<reference evidence="10 11" key="1">
    <citation type="submission" date="2024-08" db="EMBL/GenBank/DDBJ databases">
        <title>Whole-genome sequencing of halo(alkali)philic microorganisms from hypersaline lakes.</title>
        <authorList>
            <person name="Sorokin D.Y."/>
            <person name="Merkel A.Y."/>
            <person name="Messina E."/>
            <person name="Yakimov M."/>
        </authorList>
    </citation>
    <scope>NUCLEOTIDE SEQUENCE [LARGE SCALE GENOMIC DNA]</scope>
    <source>
        <strain evidence="10 11">Cl-TMA</strain>
    </source>
</reference>
<evidence type="ECO:0000256" key="2">
    <source>
        <dbReference type="ARBA" id="ARBA00005801"/>
    </source>
</evidence>
<dbReference type="InterPro" id="IPR000045">
    <property type="entry name" value="Prepilin_IV_endopep_pep"/>
</dbReference>
<feature type="transmembrane region" description="Helical" evidence="7">
    <location>
        <begin position="241"/>
        <end position="260"/>
    </location>
</feature>
<evidence type="ECO:0000313" key="10">
    <source>
        <dbReference type="EMBL" id="MFA9459351.1"/>
    </source>
</evidence>
<comment type="subcellular location">
    <subcellularLocation>
        <location evidence="1">Cell membrane</location>
        <topology evidence="1">Multi-pass membrane protein</topology>
    </subcellularLocation>
</comment>
<dbReference type="InterPro" id="IPR010627">
    <property type="entry name" value="Prepilin_pept_A24_N"/>
</dbReference>
<gene>
    <name evidence="10" type="ORF">ACERLL_00735</name>
</gene>
<comment type="similarity">
    <text evidence="2">Belongs to the peptidase A24 family.</text>
</comment>
<dbReference type="EC" id="3.4.23.-" evidence="10"/>
<dbReference type="GO" id="GO:0016787">
    <property type="term" value="F:hydrolase activity"/>
    <property type="evidence" value="ECO:0007669"/>
    <property type="project" value="UniProtKB-KW"/>
</dbReference>
<feature type="transmembrane region" description="Helical" evidence="7">
    <location>
        <begin position="130"/>
        <end position="150"/>
    </location>
</feature>
<dbReference type="InterPro" id="IPR050882">
    <property type="entry name" value="Prepilin_peptidase/N-MTase"/>
</dbReference>
<dbReference type="RefSeq" id="WP_373654141.1">
    <property type="nucleotide sequence ID" value="NZ_JBGUAW010000001.1"/>
</dbReference>
<organism evidence="10 11">
    <name type="scientific">Thiohalorhabdus methylotrophus</name>
    <dbReference type="NCBI Taxonomy" id="3242694"/>
    <lineage>
        <taxon>Bacteria</taxon>
        <taxon>Pseudomonadati</taxon>
        <taxon>Pseudomonadota</taxon>
        <taxon>Gammaproteobacteria</taxon>
        <taxon>Thiohalorhabdales</taxon>
        <taxon>Thiohalorhabdaceae</taxon>
        <taxon>Thiohalorhabdus</taxon>
    </lineage>
</organism>
<evidence type="ECO:0000256" key="5">
    <source>
        <dbReference type="ARBA" id="ARBA00022989"/>
    </source>
</evidence>
<accession>A0ABV4TTC8</accession>
<feature type="transmembrane region" description="Helical" evidence="7">
    <location>
        <begin position="87"/>
        <end position="109"/>
    </location>
</feature>
<proteinExistence type="inferred from homology"/>
<keyword evidence="6 7" id="KW-0472">Membrane</keyword>
<evidence type="ECO:0000259" key="9">
    <source>
        <dbReference type="Pfam" id="PF06750"/>
    </source>
</evidence>
<keyword evidence="3" id="KW-1003">Cell membrane</keyword>
<protein>
    <submittedName>
        <fullName evidence="10">A24 family peptidase</fullName>
        <ecNumber evidence="10">3.4.23.-</ecNumber>
    </submittedName>
</protein>
<comment type="caution">
    <text evidence="10">The sequence shown here is derived from an EMBL/GenBank/DDBJ whole genome shotgun (WGS) entry which is preliminary data.</text>
</comment>
<keyword evidence="11" id="KW-1185">Reference proteome</keyword>
<dbReference type="Proteomes" id="UP001575181">
    <property type="component" value="Unassembled WGS sequence"/>
</dbReference>
<feature type="domain" description="Prepilin peptidase A24 N-terminal" evidence="9">
    <location>
        <begin position="14"/>
        <end position="96"/>
    </location>
</feature>
<dbReference type="PANTHER" id="PTHR30487:SF0">
    <property type="entry name" value="PREPILIN LEADER PEPTIDASE_N-METHYLTRANSFERASE-RELATED"/>
    <property type="match status" value="1"/>
</dbReference>
<evidence type="ECO:0000313" key="11">
    <source>
        <dbReference type="Proteomes" id="UP001575181"/>
    </source>
</evidence>
<feature type="transmembrane region" description="Helical" evidence="7">
    <location>
        <begin position="162"/>
        <end position="185"/>
    </location>
</feature>
<evidence type="ECO:0000256" key="3">
    <source>
        <dbReference type="ARBA" id="ARBA00022475"/>
    </source>
</evidence>
<dbReference type="Pfam" id="PF01478">
    <property type="entry name" value="Peptidase_A24"/>
    <property type="match status" value="1"/>
</dbReference>
<feature type="domain" description="Prepilin type IV endopeptidase peptidase" evidence="8">
    <location>
        <begin position="107"/>
        <end position="229"/>
    </location>
</feature>